<dbReference type="OrthoDB" id="7871236at2"/>
<dbReference type="SUPFAM" id="SSF48695">
    <property type="entry name" value="Multiheme cytochromes"/>
    <property type="match status" value="1"/>
</dbReference>
<sequence length="123" mass="13661">MKMLFAALLVLGLALVVFGPPPPILRIQRVTIAGAGRPILPMRFAHDDDHRGIPCATCHHEFVDRRTGSTCMHCHVTDPKVSPLLERQFHDLCRSCHIKEQAEGKPAGPTRSCVACHQTDEEF</sequence>
<keyword evidence="4" id="KW-0249">Electron transport</keyword>
<evidence type="ECO:0000256" key="5">
    <source>
        <dbReference type="ARBA" id="ARBA00023004"/>
    </source>
</evidence>
<dbReference type="InterPro" id="IPR020942">
    <property type="entry name" value="Cyt_c_III_dom"/>
</dbReference>
<accession>A0A501WYC1</accession>
<dbReference type="GO" id="GO:0009055">
    <property type="term" value="F:electron transfer activity"/>
    <property type="evidence" value="ECO:0007669"/>
    <property type="project" value="InterPro"/>
</dbReference>
<dbReference type="Pfam" id="PF02085">
    <property type="entry name" value="Cytochrom_CIII"/>
    <property type="match status" value="1"/>
</dbReference>
<feature type="domain" description="Class III cytochrome C" evidence="6">
    <location>
        <begin position="41"/>
        <end position="117"/>
    </location>
</feature>
<evidence type="ECO:0000313" key="7">
    <source>
        <dbReference type="EMBL" id="TPE53275.1"/>
    </source>
</evidence>
<proteinExistence type="predicted"/>
<protein>
    <submittedName>
        <fullName evidence="7">Cytochrome c3 family protein</fullName>
    </submittedName>
</protein>
<reference evidence="7 8" key="1">
    <citation type="submission" date="2019-06" db="EMBL/GenBank/DDBJ databases">
        <title>A novel bacterium of genus Amaricoccus, isolated from marine sediment.</title>
        <authorList>
            <person name="Huang H."/>
            <person name="Mo K."/>
            <person name="Hu Y."/>
        </authorList>
    </citation>
    <scope>NUCLEOTIDE SEQUENCE [LARGE SCALE GENOMIC DNA]</scope>
    <source>
        <strain evidence="7 8">HB172011</strain>
    </source>
</reference>
<dbReference type="GO" id="GO:0020037">
    <property type="term" value="F:heme binding"/>
    <property type="evidence" value="ECO:0007669"/>
    <property type="project" value="InterPro"/>
</dbReference>
<dbReference type="GO" id="GO:0046872">
    <property type="term" value="F:metal ion binding"/>
    <property type="evidence" value="ECO:0007669"/>
    <property type="project" value="UniProtKB-KW"/>
</dbReference>
<dbReference type="InterPro" id="IPR036280">
    <property type="entry name" value="Multihaem_cyt_sf"/>
</dbReference>
<dbReference type="Gene3D" id="3.90.10.10">
    <property type="entry name" value="Cytochrome C3"/>
    <property type="match status" value="1"/>
</dbReference>
<keyword evidence="2" id="KW-0349">Heme</keyword>
<evidence type="ECO:0000259" key="6">
    <source>
        <dbReference type="Pfam" id="PF02085"/>
    </source>
</evidence>
<keyword evidence="1" id="KW-0813">Transport</keyword>
<keyword evidence="3" id="KW-0479">Metal-binding</keyword>
<keyword evidence="8" id="KW-1185">Reference proteome</keyword>
<dbReference type="CDD" id="cd08168">
    <property type="entry name" value="Cytochrom_C3"/>
    <property type="match status" value="1"/>
</dbReference>
<evidence type="ECO:0000256" key="4">
    <source>
        <dbReference type="ARBA" id="ARBA00022982"/>
    </source>
</evidence>
<evidence type="ECO:0000256" key="3">
    <source>
        <dbReference type="ARBA" id="ARBA00022723"/>
    </source>
</evidence>
<gene>
    <name evidence="7" type="ORF">FJM51_04455</name>
</gene>
<dbReference type="AlphaFoldDB" id="A0A501WYC1"/>
<evidence type="ECO:0000313" key="8">
    <source>
        <dbReference type="Proteomes" id="UP000319255"/>
    </source>
</evidence>
<dbReference type="EMBL" id="VFRP01000002">
    <property type="protein sequence ID" value="TPE53275.1"/>
    <property type="molecule type" value="Genomic_DNA"/>
</dbReference>
<keyword evidence="5" id="KW-0408">Iron</keyword>
<name>A0A501WYC1_9RHOB</name>
<comment type="caution">
    <text evidence="7">The sequence shown here is derived from an EMBL/GenBank/DDBJ whole genome shotgun (WGS) entry which is preliminary data.</text>
</comment>
<organism evidence="7 8">
    <name type="scientific">Amaricoccus solimangrovi</name>
    <dbReference type="NCBI Taxonomy" id="2589815"/>
    <lineage>
        <taxon>Bacteria</taxon>
        <taxon>Pseudomonadati</taxon>
        <taxon>Pseudomonadota</taxon>
        <taxon>Alphaproteobacteria</taxon>
        <taxon>Rhodobacterales</taxon>
        <taxon>Paracoccaceae</taxon>
        <taxon>Amaricoccus</taxon>
    </lineage>
</organism>
<evidence type="ECO:0000256" key="1">
    <source>
        <dbReference type="ARBA" id="ARBA00022448"/>
    </source>
</evidence>
<dbReference type="Proteomes" id="UP000319255">
    <property type="component" value="Unassembled WGS sequence"/>
</dbReference>
<evidence type="ECO:0000256" key="2">
    <source>
        <dbReference type="ARBA" id="ARBA00022617"/>
    </source>
</evidence>